<dbReference type="HOGENOM" id="CLU_3038168_0_0_1"/>
<gene>
    <name evidence="2" type="ORF">SERLADRAFT_382050</name>
</gene>
<reference evidence="2" key="1">
    <citation type="submission" date="2011-04" db="EMBL/GenBank/DDBJ databases">
        <title>Evolution of plant cell wall degrading machinery underlies the functional diversity of forest fungi.</title>
        <authorList>
            <consortium name="US DOE Joint Genome Institute (JGI-PGF)"/>
            <person name="Eastwood D.C."/>
            <person name="Floudas D."/>
            <person name="Binder M."/>
            <person name="Majcherczyk A."/>
            <person name="Schneider P."/>
            <person name="Aerts A."/>
            <person name="Asiegbu F.O."/>
            <person name="Baker S.E."/>
            <person name="Barry K."/>
            <person name="Bendiksby M."/>
            <person name="Blumentritt M."/>
            <person name="Coutinho P.M."/>
            <person name="Cullen D."/>
            <person name="Cullen D."/>
            <person name="Gathman A."/>
            <person name="Goodell B."/>
            <person name="Henrissat B."/>
            <person name="Ihrmark K."/>
            <person name="Kauserud H."/>
            <person name="Kohler A."/>
            <person name="LaButti K."/>
            <person name="Lapidus A."/>
            <person name="Lavin J.L."/>
            <person name="Lee Y.-H."/>
            <person name="Lindquist E."/>
            <person name="Lilly W."/>
            <person name="Lucas S."/>
            <person name="Morin E."/>
            <person name="Murat C."/>
            <person name="Oguiza J.A."/>
            <person name="Park J."/>
            <person name="Pisabarro A.G."/>
            <person name="Riley R."/>
            <person name="Rosling A."/>
            <person name="Salamov A."/>
            <person name="Schmidt O."/>
            <person name="Schmutz J."/>
            <person name="Skrede I."/>
            <person name="Stenlid J."/>
            <person name="Wiebenga A."/>
            <person name="Xie X."/>
            <person name="Kues U."/>
            <person name="Hibbett D.S."/>
            <person name="Hoffmeister D."/>
            <person name="Hogberg N."/>
            <person name="Martin F."/>
            <person name="Grigoriev I.V."/>
            <person name="Watkinson S.C."/>
        </authorList>
    </citation>
    <scope>NUCLEOTIDE SEQUENCE</scope>
    <source>
        <strain evidence="2">S7.9</strain>
    </source>
</reference>
<protein>
    <submittedName>
        <fullName evidence="2">Uncharacterized protein</fullName>
    </submittedName>
</protein>
<organism>
    <name type="scientific">Serpula lacrymans var. lacrymans (strain S7.9)</name>
    <name type="common">Dry rot fungus</name>
    <dbReference type="NCBI Taxonomy" id="578457"/>
    <lineage>
        <taxon>Eukaryota</taxon>
        <taxon>Fungi</taxon>
        <taxon>Dikarya</taxon>
        <taxon>Basidiomycota</taxon>
        <taxon>Agaricomycotina</taxon>
        <taxon>Agaricomycetes</taxon>
        <taxon>Agaricomycetidae</taxon>
        <taxon>Boletales</taxon>
        <taxon>Coniophorineae</taxon>
        <taxon>Serpulaceae</taxon>
        <taxon>Serpula</taxon>
    </lineage>
</organism>
<dbReference type="Proteomes" id="UP000008064">
    <property type="component" value="Unassembled WGS sequence"/>
</dbReference>
<dbReference type="KEGG" id="sla:SERLADRAFT_382050"/>
<feature type="region of interest" description="Disordered" evidence="1">
    <location>
        <begin position="35"/>
        <end position="55"/>
    </location>
</feature>
<name>F8NMB1_SERL9</name>
<feature type="compositionally biased region" description="Basic and acidic residues" evidence="1">
    <location>
        <begin position="42"/>
        <end position="55"/>
    </location>
</feature>
<feature type="non-terminal residue" evidence="2">
    <location>
        <position position="1"/>
    </location>
</feature>
<dbReference type="AlphaFoldDB" id="F8NMB1"/>
<dbReference type="RefSeq" id="XP_007315452.1">
    <property type="nucleotide sequence ID" value="XM_007315390.1"/>
</dbReference>
<accession>F8NMB1</accession>
<feature type="non-terminal residue" evidence="2">
    <location>
        <position position="55"/>
    </location>
</feature>
<sequence>GASDGLEPVPVARDFFEAGTCGARVICIPSISFGYPRGGAGQEEKRHSECKPLPL</sequence>
<dbReference type="EMBL" id="GL945431">
    <property type="protein sequence ID" value="EGO27361.1"/>
    <property type="molecule type" value="Genomic_DNA"/>
</dbReference>
<dbReference type="GeneID" id="18810981"/>
<evidence type="ECO:0000256" key="1">
    <source>
        <dbReference type="SAM" id="MobiDB-lite"/>
    </source>
</evidence>
<proteinExistence type="predicted"/>
<evidence type="ECO:0000313" key="2">
    <source>
        <dbReference type="EMBL" id="EGO27361.1"/>
    </source>
</evidence>